<feature type="domain" description="Major facilitator superfamily (MFS) profile" evidence="6">
    <location>
        <begin position="1"/>
        <end position="366"/>
    </location>
</feature>
<dbReference type="InterPro" id="IPR020846">
    <property type="entry name" value="MFS_dom"/>
</dbReference>
<keyword evidence="3 5" id="KW-1133">Transmembrane helix</keyword>
<gene>
    <name evidence="7" type="ORF">FDA94_36590</name>
</gene>
<evidence type="ECO:0000256" key="1">
    <source>
        <dbReference type="ARBA" id="ARBA00004651"/>
    </source>
</evidence>
<feature type="transmembrane region" description="Helical" evidence="5">
    <location>
        <begin position="126"/>
        <end position="144"/>
    </location>
</feature>
<dbReference type="SUPFAM" id="SSF103473">
    <property type="entry name" value="MFS general substrate transporter"/>
    <property type="match status" value="1"/>
</dbReference>
<keyword evidence="8" id="KW-1185">Reference proteome</keyword>
<evidence type="ECO:0000256" key="5">
    <source>
        <dbReference type="SAM" id="Phobius"/>
    </source>
</evidence>
<proteinExistence type="predicted"/>
<evidence type="ECO:0000256" key="3">
    <source>
        <dbReference type="ARBA" id="ARBA00022989"/>
    </source>
</evidence>
<comment type="caution">
    <text evidence="7">The sequence shown here is derived from an EMBL/GenBank/DDBJ whole genome shotgun (WGS) entry which is preliminary data.</text>
</comment>
<dbReference type="AlphaFoldDB" id="A0A4U3LSF3"/>
<protein>
    <submittedName>
        <fullName evidence="7">MFS transporter</fullName>
    </submittedName>
</protein>
<dbReference type="PROSITE" id="PS50850">
    <property type="entry name" value="MFS"/>
    <property type="match status" value="1"/>
</dbReference>
<reference evidence="7 8" key="1">
    <citation type="submission" date="2019-04" db="EMBL/GenBank/DDBJ databases">
        <title>Herbidospora sp. NEAU-GS14.nov., a novel actinomycete isolated from soil.</title>
        <authorList>
            <person name="Han L."/>
        </authorList>
    </citation>
    <scope>NUCLEOTIDE SEQUENCE [LARGE SCALE GENOMIC DNA]</scope>
    <source>
        <strain evidence="7 8">NEAU-GS14</strain>
    </source>
</reference>
<feature type="transmembrane region" description="Helical" evidence="5">
    <location>
        <begin position="233"/>
        <end position="251"/>
    </location>
</feature>
<dbReference type="InterPro" id="IPR053160">
    <property type="entry name" value="MFS_DHA3_Transporter"/>
</dbReference>
<evidence type="ECO:0000313" key="8">
    <source>
        <dbReference type="Proteomes" id="UP000308705"/>
    </source>
</evidence>
<sequence length="366" mass="38609">MAFFEEFVLLYPVYALLFADHGLSAGQISTLFVIWSLTSFLLEIPSGAWADTFSRRRLLVLSPLLTATGFGLWTFLPGYWSFTAGFVLWGIATAIGSGTSEALVYEELARLDAADAYPRVTGRAEAVGTTAMMIAGGIAAPAMAWGGYQAVGVASMATLVAAALVARTLPETREEPGEDDDGYLDVLKAGFREVGGSKTLLRRLLLVSAVTGLSAFDEYLPLLAQGTGVGDEWVPPLMVLVSAGFAVGGFLAGRGLRWTGPITCAGGLLLIAGAAVRSPWGFVFVAAAFGVIQWAITAADTRLQHGLSDRSRATVTSMSGLGTEVMAVLTFAFYGFGSEFAPSWPLFVALAVPYTLIGAFQGRRAE</sequence>
<dbReference type="InterPro" id="IPR011701">
    <property type="entry name" value="MFS"/>
</dbReference>
<dbReference type="Pfam" id="PF07690">
    <property type="entry name" value="MFS_1"/>
    <property type="match status" value="1"/>
</dbReference>
<feature type="transmembrane region" description="Helical" evidence="5">
    <location>
        <begin position="342"/>
        <end position="360"/>
    </location>
</feature>
<evidence type="ECO:0000256" key="4">
    <source>
        <dbReference type="ARBA" id="ARBA00023136"/>
    </source>
</evidence>
<accession>A0A4U3LSF3</accession>
<dbReference type="PANTHER" id="PTHR23530">
    <property type="entry name" value="TRANSPORT PROTEIN-RELATED"/>
    <property type="match status" value="1"/>
</dbReference>
<name>A0A4U3LSF3_9ACTN</name>
<feature type="transmembrane region" description="Helical" evidence="5">
    <location>
        <begin position="58"/>
        <end position="80"/>
    </location>
</feature>
<evidence type="ECO:0000313" key="7">
    <source>
        <dbReference type="EMBL" id="TKK78911.1"/>
    </source>
</evidence>
<dbReference type="Proteomes" id="UP000308705">
    <property type="component" value="Unassembled WGS sequence"/>
</dbReference>
<feature type="transmembrane region" description="Helical" evidence="5">
    <location>
        <begin position="12"/>
        <end position="37"/>
    </location>
</feature>
<dbReference type="RefSeq" id="WP_137251612.1">
    <property type="nucleotide sequence ID" value="NZ_SZQA01000063.1"/>
</dbReference>
<evidence type="ECO:0000259" key="6">
    <source>
        <dbReference type="PROSITE" id="PS50850"/>
    </source>
</evidence>
<keyword evidence="4 5" id="KW-0472">Membrane</keyword>
<dbReference type="Gene3D" id="1.20.1250.20">
    <property type="entry name" value="MFS general substrate transporter like domains"/>
    <property type="match status" value="1"/>
</dbReference>
<feature type="transmembrane region" description="Helical" evidence="5">
    <location>
        <begin position="313"/>
        <end position="336"/>
    </location>
</feature>
<evidence type="ECO:0000256" key="2">
    <source>
        <dbReference type="ARBA" id="ARBA00022692"/>
    </source>
</evidence>
<dbReference type="PANTHER" id="PTHR23530:SF1">
    <property type="entry name" value="PERMEASE, MAJOR FACILITATOR SUPERFAMILY-RELATED"/>
    <property type="match status" value="1"/>
</dbReference>
<keyword evidence="2 5" id="KW-0812">Transmembrane</keyword>
<dbReference type="GO" id="GO:0005886">
    <property type="term" value="C:plasma membrane"/>
    <property type="evidence" value="ECO:0007669"/>
    <property type="project" value="UniProtKB-SubCell"/>
</dbReference>
<dbReference type="InterPro" id="IPR036259">
    <property type="entry name" value="MFS_trans_sf"/>
</dbReference>
<dbReference type="OrthoDB" id="350307at2"/>
<dbReference type="EMBL" id="SZQA01000063">
    <property type="protein sequence ID" value="TKK78911.1"/>
    <property type="molecule type" value="Genomic_DNA"/>
</dbReference>
<dbReference type="GO" id="GO:0022857">
    <property type="term" value="F:transmembrane transporter activity"/>
    <property type="evidence" value="ECO:0007669"/>
    <property type="project" value="InterPro"/>
</dbReference>
<organism evidence="7 8">
    <name type="scientific">Herbidospora galbida</name>
    <dbReference type="NCBI Taxonomy" id="2575442"/>
    <lineage>
        <taxon>Bacteria</taxon>
        <taxon>Bacillati</taxon>
        <taxon>Actinomycetota</taxon>
        <taxon>Actinomycetes</taxon>
        <taxon>Streptosporangiales</taxon>
        <taxon>Streptosporangiaceae</taxon>
        <taxon>Herbidospora</taxon>
    </lineage>
</organism>
<comment type="subcellular location">
    <subcellularLocation>
        <location evidence="1">Cell membrane</location>
        <topology evidence="1">Multi-pass membrane protein</topology>
    </subcellularLocation>
</comment>